<evidence type="ECO:0000256" key="3">
    <source>
        <dbReference type="ARBA" id="ARBA00022898"/>
    </source>
</evidence>
<reference evidence="5" key="1">
    <citation type="journal article" date="2021" name="Microb. Physiol.">
        <title>Proteogenomic Insights into the Physiology of Marine, Sulfate-Reducing, Filamentous Desulfonema limicola and Desulfonema magnum.</title>
        <authorList>
            <person name="Schnaars V."/>
            <person name="Wohlbrand L."/>
            <person name="Scheve S."/>
            <person name="Hinrichs C."/>
            <person name="Reinhardt R."/>
            <person name="Rabus R."/>
        </authorList>
    </citation>
    <scope>NUCLEOTIDE SEQUENCE</scope>
    <source>
        <strain evidence="5">4be13</strain>
    </source>
</reference>
<dbReference type="Pfam" id="PF01212">
    <property type="entry name" value="Beta_elim_lyase"/>
    <property type="match status" value="1"/>
</dbReference>
<evidence type="ECO:0000256" key="1">
    <source>
        <dbReference type="ARBA" id="ARBA00001933"/>
    </source>
</evidence>
<dbReference type="EMBL" id="CP061800">
    <property type="protein sequence ID" value="QTA92506.1"/>
    <property type="molecule type" value="Genomic_DNA"/>
</dbReference>
<dbReference type="Gene3D" id="3.40.640.10">
    <property type="entry name" value="Type I PLP-dependent aspartate aminotransferase-like (Major domain)"/>
    <property type="match status" value="1"/>
</dbReference>
<dbReference type="KEGG" id="dmm:dnm_085860"/>
<dbReference type="SUPFAM" id="SSF53383">
    <property type="entry name" value="PLP-dependent transferases"/>
    <property type="match status" value="1"/>
</dbReference>
<dbReference type="InterPro" id="IPR015422">
    <property type="entry name" value="PyrdxlP-dep_Trfase_small"/>
</dbReference>
<dbReference type="GO" id="GO:0006520">
    <property type="term" value="P:amino acid metabolic process"/>
    <property type="evidence" value="ECO:0007669"/>
    <property type="project" value="InterPro"/>
</dbReference>
<organism evidence="5 6">
    <name type="scientific">Desulfonema magnum</name>
    <dbReference type="NCBI Taxonomy" id="45655"/>
    <lineage>
        <taxon>Bacteria</taxon>
        <taxon>Pseudomonadati</taxon>
        <taxon>Thermodesulfobacteriota</taxon>
        <taxon>Desulfobacteria</taxon>
        <taxon>Desulfobacterales</taxon>
        <taxon>Desulfococcaceae</taxon>
        <taxon>Desulfonema</taxon>
    </lineage>
</organism>
<dbReference type="GO" id="GO:0016829">
    <property type="term" value="F:lyase activity"/>
    <property type="evidence" value="ECO:0007669"/>
    <property type="project" value="UniProtKB-KW"/>
</dbReference>
<feature type="domain" description="Aromatic amino acid beta-eliminating lyase/threonine aldolase" evidence="4">
    <location>
        <begin position="73"/>
        <end position="493"/>
    </location>
</feature>
<keyword evidence="5" id="KW-0456">Lyase</keyword>
<dbReference type="Gene3D" id="3.90.1150.10">
    <property type="entry name" value="Aspartate Aminotransferase, domain 1"/>
    <property type="match status" value="1"/>
</dbReference>
<dbReference type="PANTHER" id="PTHR32325">
    <property type="entry name" value="BETA-ELIMINATING LYASE-LIKE PROTEIN-RELATED"/>
    <property type="match status" value="1"/>
</dbReference>
<gene>
    <name evidence="5" type="ORF">dnm_085860</name>
</gene>
<dbReference type="Proteomes" id="UP000663722">
    <property type="component" value="Chromosome"/>
</dbReference>
<dbReference type="PANTHER" id="PTHR32325:SF4">
    <property type="entry name" value="TRYPTOPHANASE"/>
    <property type="match status" value="1"/>
</dbReference>
<dbReference type="NCBIfam" id="NF009709">
    <property type="entry name" value="PRK13238.1"/>
    <property type="match status" value="1"/>
</dbReference>
<dbReference type="InterPro" id="IPR001597">
    <property type="entry name" value="ArAA_b-elim_lyase/Thr_aldolase"/>
</dbReference>
<comment type="cofactor">
    <cofactor evidence="1">
        <name>pyridoxal 5'-phosphate</name>
        <dbReference type="ChEBI" id="CHEBI:597326"/>
    </cofactor>
</comment>
<evidence type="ECO:0000313" key="6">
    <source>
        <dbReference type="Proteomes" id="UP000663722"/>
    </source>
</evidence>
<protein>
    <submittedName>
        <fullName evidence="5">Lyase domain-containing protein</fullName>
    </submittedName>
</protein>
<name>A0A975BVH2_9BACT</name>
<dbReference type="InterPro" id="IPR015421">
    <property type="entry name" value="PyrdxlP-dep_Trfase_major"/>
</dbReference>
<keyword evidence="3" id="KW-0663">Pyridoxal phosphate</keyword>
<dbReference type="InterPro" id="IPR015424">
    <property type="entry name" value="PyrdxlP-dep_Trfase"/>
</dbReference>
<keyword evidence="6" id="KW-1185">Reference proteome</keyword>
<sequence length="539" mass="61585">MSDDAVKFFISKFRGLLDNVPELPTYYRPRPYKNAAVQFKISTPEDFEERRRIVEKTGLNVFFFPAHHIPGCDLLSDSGTTTMTMTQWSQLLLGDEAYGSNEGFFHLKTQMVETFGPSWNQTREHTETLFLFHQGRAAENALFSVFSRMLHKGGSVSPLFSDSLESSLRNTIEEKLSAFPPSERPYFIIPSNSHFDTTEANIGNNNILPLNLPCNEHVHNDEAFSFRGNMNTNALRNLLENEHHRVPLIYLTITNNTGGGQPASMSNIKEVSEIAGEYDIPFFLDACRFAENAWFVQQKESQYQNKSIQDIVWEMFEYADGFHISFKKDGLVNIGGALVIKEGGRMARKHPDLQNRLTDYQILTEGHPTYGGMAGRDLKGLVQGLKTVVNQKYLDHRIRRVEKFGRKLEAYHIPVIKPVGGHAVYMNMDRFFEGTETKDHEFKGIAFTALMLIAGHRLCELGVYAFGKYKNGKEYPPDPRVNFVRGAVPRLMYEDQDLFSAAEAAKVLYDNRDRIPGVEVVYGRDLTLRHFKSRFRFKI</sequence>
<evidence type="ECO:0000313" key="5">
    <source>
        <dbReference type="EMBL" id="QTA92506.1"/>
    </source>
</evidence>
<comment type="similarity">
    <text evidence="2">Belongs to the beta-eliminating lyase family.</text>
</comment>
<evidence type="ECO:0000259" key="4">
    <source>
        <dbReference type="Pfam" id="PF01212"/>
    </source>
</evidence>
<dbReference type="RefSeq" id="WP_207679839.1">
    <property type="nucleotide sequence ID" value="NZ_CP061800.1"/>
</dbReference>
<accession>A0A975BVH2</accession>
<evidence type="ECO:0000256" key="2">
    <source>
        <dbReference type="ARBA" id="ARBA00009721"/>
    </source>
</evidence>
<proteinExistence type="inferred from homology"/>
<dbReference type="AlphaFoldDB" id="A0A975BVH2"/>